<feature type="compositionally biased region" description="Gly residues" evidence="2">
    <location>
        <begin position="284"/>
        <end position="293"/>
    </location>
</feature>
<evidence type="ECO:0000256" key="1">
    <source>
        <dbReference type="ARBA" id="ARBA00038101"/>
    </source>
</evidence>
<reference evidence="3 4" key="1">
    <citation type="journal article" date="2012" name="Genome Biol.">
        <title>Genome and low-iron response of an oceanic diatom adapted to chronic iron limitation.</title>
        <authorList>
            <person name="Lommer M."/>
            <person name="Specht M."/>
            <person name="Roy A.S."/>
            <person name="Kraemer L."/>
            <person name="Andreson R."/>
            <person name="Gutowska M.A."/>
            <person name="Wolf J."/>
            <person name="Bergner S.V."/>
            <person name="Schilhabel M.B."/>
            <person name="Klostermeier U.C."/>
            <person name="Beiko R.G."/>
            <person name="Rosenstiel P."/>
            <person name="Hippler M."/>
            <person name="Laroche J."/>
        </authorList>
    </citation>
    <scope>NUCLEOTIDE SEQUENCE [LARGE SCALE GENOMIC DNA]</scope>
    <source>
        <strain evidence="3 4">CCMP1005</strain>
    </source>
</reference>
<dbReference type="OrthoDB" id="40126at2759"/>
<evidence type="ECO:0000313" key="4">
    <source>
        <dbReference type="Proteomes" id="UP000266841"/>
    </source>
</evidence>
<feature type="non-terminal residue" evidence="3">
    <location>
        <position position="316"/>
    </location>
</feature>
<evidence type="ECO:0000256" key="2">
    <source>
        <dbReference type="SAM" id="MobiDB-lite"/>
    </source>
</evidence>
<dbReference type="SMART" id="SM00671">
    <property type="entry name" value="SEL1"/>
    <property type="match status" value="1"/>
</dbReference>
<dbReference type="SUPFAM" id="SSF81901">
    <property type="entry name" value="HCP-like"/>
    <property type="match status" value="1"/>
</dbReference>
<feature type="region of interest" description="Disordered" evidence="2">
    <location>
        <begin position="214"/>
        <end position="316"/>
    </location>
</feature>
<dbReference type="InterPro" id="IPR050767">
    <property type="entry name" value="Sel1_AlgK"/>
</dbReference>
<dbReference type="Gene3D" id="1.25.40.10">
    <property type="entry name" value="Tetratricopeptide repeat domain"/>
    <property type="match status" value="1"/>
</dbReference>
<dbReference type="Pfam" id="PF08238">
    <property type="entry name" value="Sel1"/>
    <property type="match status" value="2"/>
</dbReference>
<dbReference type="PANTHER" id="PTHR11102">
    <property type="entry name" value="SEL-1-LIKE PROTEIN"/>
    <property type="match status" value="1"/>
</dbReference>
<feature type="region of interest" description="Disordered" evidence="2">
    <location>
        <begin position="1"/>
        <end position="25"/>
    </location>
</feature>
<keyword evidence="4" id="KW-1185">Reference proteome</keyword>
<dbReference type="InterPro" id="IPR006597">
    <property type="entry name" value="Sel1-like"/>
</dbReference>
<dbReference type="PANTHER" id="PTHR11102:SF160">
    <property type="entry name" value="ERAD-ASSOCIATED E3 UBIQUITIN-PROTEIN LIGASE COMPONENT HRD3"/>
    <property type="match status" value="1"/>
</dbReference>
<dbReference type="EMBL" id="AGNL01003886">
    <property type="protein sequence ID" value="EJK74181.1"/>
    <property type="molecule type" value="Genomic_DNA"/>
</dbReference>
<organism evidence="3 4">
    <name type="scientific">Thalassiosira oceanica</name>
    <name type="common">Marine diatom</name>
    <dbReference type="NCBI Taxonomy" id="159749"/>
    <lineage>
        <taxon>Eukaryota</taxon>
        <taxon>Sar</taxon>
        <taxon>Stramenopiles</taxon>
        <taxon>Ochrophyta</taxon>
        <taxon>Bacillariophyta</taxon>
        <taxon>Coscinodiscophyceae</taxon>
        <taxon>Thalassiosirophycidae</taxon>
        <taxon>Thalassiosirales</taxon>
        <taxon>Thalassiosiraceae</taxon>
        <taxon>Thalassiosira</taxon>
    </lineage>
</organism>
<feature type="compositionally biased region" description="Basic and acidic residues" evidence="2">
    <location>
        <begin position="244"/>
        <end position="282"/>
    </location>
</feature>
<protein>
    <submittedName>
        <fullName evidence="3">Uncharacterized protein</fullName>
    </submittedName>
</protein>
<proteinExistence type="inferred from homology"/>
<gene>
    <name evidence="3" type="ORF">THAOC_04155</name>
</gene>
<accession>K0TJW5</accession>
<comment type="similarity">
    <text evidence="1">Belongs to the sel-1 family.</text>
</comment>
<name>K0TJW5_THAOC</name>
<dbReference type="AlphaFoldDB" id="K0TJW5"/>
<sequence length="316" mass="34625">MRGVRGSGQSAGADEEGPHEVGGGRLPDLPASIAARYKAVDVQGVLHEAIRIGEGLTRAVELYERAAELGVTDAHYNLGVLYDEGKEVEKDTAKALRHVEAAAMCGHVNARFRLSATEYNAGNYDLSLQNMMIGVKLGHEDSLNMVKRFFMAGLATKADYASALRGYHNAIEEMSSPDRDEAKALGFEQIHQMTCSWMVSRPRDDYASALRGHQSAIEEMSSPDSDQAKAFGNGPSAGRSVQRRLRDQEQERVAEYTRELDGRCGERRREGRWRPERGECPGKSRGGACGGGPDRPPGQKRRPGHESRAAFLQNLV</sequence>
<comment type="caution">
    <text evidence="3">The sequence shown here is derived from an EMBL/GenBank/DDBJ whole genome shotgun (WGS) entry which is preliminary data.</text>
</comment>
<dbReference type="InterPro" id="IPR011990">
    <property type="entry name" value="TPR-like_helical_dom_sf"/>
</dbReference>
<evidence type="ECO:0000313" key="3">
    <source>
        <dbReference type="EMBL" id="EJK74181.1"/>
    </source>
</evidence>
<dbReference type="Proteomes" id="UP000266841">
    <property type="component" value="Unassembled WGS sequence"/>
</dbReference>